<feature type="region of interest" description="Disordered" evidence="6">
    <location>
        <begin position="612"/>
        <end position="671"/>
    </location>
</feature>
<evidence type="ECO:0000256" key="1">
    <source>
        <dbReference type="ARBA" id="ARBA00004370"/>
    </source>
</evidence>
<reference evidence="11 12" key="1">
    <citation type="submission" date="2018-11" db="EMBL/GenBank/DDBJ databases">
        <title>Complete genome sequence of Dickeya zeae strain CE1 infecting Canna edulis Ker-Gawl. in China.</title>
        <authorList>
            <person name="Zhang J."/>
            <person name="Lin B."/>
            <person name="Shen H."/>
            <person name="Jiang S."/>
            <person name="Pu X."/>
            <person name="Sun D."/>
        </authorList>
    </citation>
    <scope>NUCLEOTIDE SEQUENCE [LARGE SCALE GENOMIC DNA]</scope>
    <source>
        <strain evidence="11 12">CE1</strain>
    </source>
</reference>
<dbReference type="GO" id="GO:0007165">
    <property type="term" value="P:signal transduction"/>
    <property type="evidence" value="ECO:0007669"/>
    <property type="project" value="UniProtKB-KW"/>
</dbReference>
<dbReference type="PANTHER" id="PTHR43531:SF5">
    <property type="entry name" value="METHYL-ACCEPTING CHEMOTAXIS PROTEIN III"/>
    <property type="match status" value="1"/>
</dbReference>
<dbReference type="GO" id="GO:0006935">
    <property type="term" value="P:chemotaxis"/>
    <property type="evidence" value="ECO:0007669"/>
    <property type="project" value="UniProtKB-KW"/>
</dbReference>
<evidence type="ECO:0000256" key="4">
    <source>
        <dbReference type="ARBA" id="ARBA00029447"/>
    </source>
</evidence>
<evidence type="ECO:0000313" key="11">
    <source>
        <dbReference type="EMBL" id="QIZ50968.1"/>
    </source>
</evidence>
<dbReference type="EMBL" id="CP033622">
    <property type="protein sequence ID" value="QIZ50968.1"/>
    <property type="molecule type" value="Genomic_DNA"/>
</dbReference>
<comment type="similarity">
    <text evidence="4">Belongs to the methyl-accepting chemotaxis (MCP) protein family.</text>
</comment>
<evidence type="ECO:0000259" key="8">
    <source>
        <dbReference type="PROSITE" id="PS50111"/>
    </source>
</evidence>
<keyword evidence="3 5" id="KW-0807">Transducer</keyword>
<dbReference type="CDD" id="cd11386">
    <property type="entry name" value="MCP_signal"/>
    <property type="match status" value="1"/>
</dbReference>
<dbReference type="AlphaFoldDB" id="A0AAE6YZQ8"/>
<feature type="transmembrane region" description="Helical" evidence="7">
    <location>
        <begin position="20"/>
        <end position="39"/>
    </location>
</feature>
<protein>
    <submittedName>
        <fullName evidence="11">HAMP domain-containing protein</fullName>
    </submittedName>
</protein>
<dbReference type="GO" id="GO:0005886">
    <property type="term" value="C:plasma membrane"/>
    <property type="evidence" value="ECO:0007669"/>
    <property type="project" value="TreeGrafter"/>
</dbReference>
<keyword evidence="7" id="KW-1133">Transmembrane helix</keyword>
<evidence type="ECO:0000256" key="3">
    <source>
        <dbReference type="ARBA" id="ARBA00023224"/>
    </source>
</evidence>
<dbReference type="InterPro" id="IPR004090">
    <property type="entry name" value="Chemotax_Me-accpt_rcpt"/>
</dbReference>
<evidence type="ECO:0000256" key="5">
    <source>
        <dbReference type="PROSITE-ProRule" id="PRU00284"/>
    </source>
</evidence>
<dbReference type="PANTHER" id="PTHR43531">
    <property type="entry name" value="PROTEIN ICFG"/>
    <property type="match status" value="1"/>
</dbReference>
<dbReference type="SMART" id="SM00283">
    <property type="entry name" value="MA"/>
    <property type="match status" value="1"/>
</dbReference>
<dbReference type="Gene3D" id="1.10.287.950">
    <property type="entry name" value="Methyl-accepting chemotaxis protein"/>
    <property type="match status" value="1"/>
</dbReference>
<dbReference type="RefSeq" id="WP_168362327.1">
    <property type="nucleotide sequence ID" value="NZ_CP033622.1"/>
</dbReference>
<accession>A0AAE6YZQ8</accession>
<evidence type="ECO:0000313" key="12">
    <source>
        <dbReference type="Proteomes" id="UP000500801"/>
    </source>
</evidence>
<evidence type="ECO:0000256" key="7">
    <source>
        <dbReference type="SAM" id="Phobius"/>
    </source>
</evidence>
<feature type="domain" description="Methyl-accepting transducer" evidence="8">
    <location>
        <begin position="365"/>
        <end position="594"/>
    </location>
</feature>
<keyword evidence="7" id="KW-0472">Membrane</keyword>
<comment type="subcellular location">
    <subcellularLocation>
        <location evidence="1">Membrane</location>
    </subcellularLocation>
</comment>
<proteinExistence type="inferred from homology"/>
<sequence>MSILGEKYDNLKVGTRLSLGFGLVLLLSLVVLISGLVGFRTIDDSNTKVQVTNDLNATLAQARVLRTQFQFTHDYNVIEKNGVLVNKMVDILTQAKNLSWDKNTLDDVERIDQDLKAYNTTREAFIAASKKRDAAGLKISQDDSEKVLETFQSQWQQVTGLPSDTQVVLYQLGERMSDIRDVAHDLLLVPSDNTLSVTLKSIDSAEKAIKERTGQLPTEIQASLKTAWDYFLVYRQSAGAYLAAFQDETRTSQAMTASADKLNKDVSALFSLQLTNSTQATRSSELKMMVTGLAVVLFGIFMAWRISVQIVTPLKQGLSVAERIADGDLSSSVSSSRRDELGMLITAMANMNSKLRTMIRDIREGVGNVASASAEIAAGNTDLSSRTEQQSAAVVETAASMEQLTSTVKQNSENAHHASQLASEASQNAIKGGEIVSNVVKTMNDISSSSKRISEITSVINSIAFQTNILALNAAVEAARAGEQGRGFAVVASEVRNLAQRSSQAAKEIEGLIQESVSRVNTGSELVDDAGKTMQDIVRSITHVFDIMGEIASASDEQSRGISQIAQAVTELDSTTQQNAALVEESSSAANALEEQSQLLMQAVSAFHLGDDSHAHHHTHTSGAAASHQALLLGKPSSGKSSQSGRRHAAKTDQSSGSAKHHSDKDEWVKF</sequence>
<feature type="transmembrane region" description="Helical" evidence="7">
    <location>
        <begin position="288"/>
        <end position="306"/>
    </location>
</feature>
<feature type="compositionally biased region" description="Low complexity" evidence="6">
    <location>
        <begin position="621"/>
        <end position="644"/>
    </location>
</feature>
<dbReference type="Proteomes" id="UP000500801">
    <property type="component" value="Chromosome"/>
</dbReference>
<feature type="compositionally biased region" description="Basic and acidic residues" evidence="6">
    <location>
        <begin position="661"/>
        <end position="671"/>
    </location>
</feature>
<dbReference type="InterPro" id="IPR032255">
    <property type="entry name" value="HBM"/>
</dbReference>
<dbReference type="CDD" id="cd06225">
    <property type="entry name" value="HAMP"/>
    <property type="match status" value="1"/>
</dbReference>
<dbReference type="SMART" id="SM00304">
    <property type="entry name" value="HAMP"/>
    <property type="match status" value="1"/>
</dbReference>
<dbReference type="PRINTS" id="PR00260">
    <property type="entry name" value="CHEMTRNSDUCR"/>
</dbReference>
<feature type="domain" description="HAMP" evidence="9">
    <location>
        <begin position="308"/>
        <end position="360"/>
    </location>
</feature>
<evidence type="ECO:0000256" key="6">
    <source>
        <dbReference type="SAM" id="MobiDB-lite"/>
    </source>
</evidence>
<dbReference type="PROSITE" id="PS50885">
    <property type="entry name" value="HAMP"/>
    <property type="match status" value="1"/>
</dbReference>
<dbReference type="Pfam" id="PF00672">
    <property type="entry name" value="HAMP"/>
    <property type="match status" value="1"/>
</dbReference>
<keyword evidence="2" id="KW-0145">Chemotaxis</keyword>
<dbReference type="Pfam" id="PF00015">
    <property type="entry name" value="MCPsignal"/>
    <property type="match status" value="1"/>
</dbReference>
<dbReference type="InterPro" id="IPR004089">
    <property type="entry name" value="MCPsignal_dom"/>
</dbReference>
<organism evidence="11 12">
    <name type="scientific">Dickeya zeae</name>
    <dbReference type="NCBI Taxonomy" id="204042"/>
    <lineage>
        <taxon>Bacteria</taxon>
        <taxon>Pseudomonadati</taxon>
        <taxon>Pseudomonadota</taxon>
        <taxon>Gammaproteobacteria</taxon>
        <taxon>Enterobacterales</taxon>
        <taxon>Pectobacteriaceae</taxon>
        <taxon>Dickeya</taxon>
    </lineage>
</organism>
<dbReference type="FunFam" id="1.10.287.950:FF:000001">
    <property type="entry name" value="Methyl-accepting chemotaxis sensory transducer"/>
    <property type="match status" value="1"/>
</dbReference>
<dbReference type="PROSITE" id="PS51753">
    <property type="entry name" value="HBM"/>
    <property type="match status" value="1"/>
</dbReference>
<keyword evidence="7" id="KW-0812">Transmembrane</keyword>
<dbReference type="InterPro" id="IPR051310">
    <property type="entry name" value="MCP_chemotaxis"/>
</dbReference>
<dbReference type="GO" id="GO:0004888">
    <property type="term" value="F:transmembrane signaling receptor activity"/>
    <property type="evidence" value="ECO:0007669"/>
    <property type="project" value="InterPro"/>
</dbReference>
<dbReference type="SUPFAM" id="SSF58104">
    <property type="entry name" value="Methyl-accepting chemotaxis protein (MCP) signaling domain"/>
    <property type="match status" value="1"/>
</dbReference>
<dbReference type="PROSITE" id="PS50111">
    <property type="entry name" value="CHEMOTAXIS_TRANSDUC_2"/>
    <property type="match status" value="1"/>
</dbReference>
<evidence type="ECO:0000259" key="10">
    <source>
        <dbReference type="PROSITE" id="PS51753"/>
    </source>
</evidence>
<name>A0AAE6YZQ8_9GAMM</name>
<feature type="domain" description="HBM" evidence="10">
    <location>
        <begin position="44"/>
        <end position="281"/>
    </location>
</feature>
<dbReference type="InterPro" id="IPR003660">
    <property type="entry name" value="HAMP_dom"/>
</dbReference>
<evidence type="ECO:0000256" key="2">
    <source>
        <dbReference type="ARBA" id="ARBA00022500"/>
    </source>
</evidence>
<dbReference type="SMART" id="SM01358">
    <property type="entry name" value="HBM"/>
    <property type="match status" value="1"/>
</dbReference>
<gene>
    <name evidence="11" type="ORF">DWG24_09400</name>
</gene>
<evidence type="ECO:0000259" key="9">
    <source>
        <dbReference type="PROSITE" id="PS50885"/>
    </source>
</evidence>